<evidence type="ECO:0000313" key="4">
    <source>
        <dbReference type="Proteomes" id="UP000612899"/>
    </source>
</evidence>
<gene>
    <name evidence="3" type="ORF">Rhe02_84520</name>
</gene>
<dbReference type="EMBL" id="BONY01000093">
    <property type="protein sequence ID" value="GIH10385.1"/>
    <property type="molecule type" value="Genomic_DNA"/>
</dbReference>
<dbReference type="AlphaFoldDB" id="A0A8J3QIM5"/>
<reference evidence="3" key="1">
    <citation type="submission" date="2021-01" db="EMBL/GenBank/DDBJ databases">
        <title>Whole genome shotgun sequence of Rhizocola hellebori NBRC 109834.</title>
        <authorList>
            <person name="Komaki H."/>
            <person name="Tamura T."/>
        </authorList>
    </citation>
    <scope>NUCLEOTIDE SEQUENCE</scope>
    <source>
        <strain evidence="3">NBRC 109834</strain>
    </source>
</reference>
<comment type="caution">
    <text evidence="3">The sequence shown here is derived from an EMBL/GenBank/DDBJ whole genome shotgun (WGS) entry which is preliminary data.</text>
</comment>
<evidence type="ECO:0000313" key="3">
    <source>
        <dbReference type="EMBL" id="GIH10385.1"/>
    </source>
</evidence>
<sequence length="259" mass="27332">MIDDNSAGEPAAGTQRHHWRLTFISSVVLLIIGGALTLISNLAYDAIQRPQQLSGQPTPVVSAPTSSSPSSAPSLVAPAAAVNPPVVTRTTVSPAKSEGAPGVAVRVPLHTVTLVPGNTAVEPGQGIDLDKTDTAKWIEQANCAIADIRIVYNASEFTHLNSCWDDGPGTGARFSVLPAAAPIEYSSCVGRVWQGLIEGGRLLASSNPVSKFCVWTGFHRRALVVLKSVDHEPYAGSGDYVMHSMVFDVIVWEPVSDVE</sequence>
<keyword evidence="4" id="KW-1185">Reference proteome</keyword>
<keyword evidence="2" id="KW-1133">Transmembrane helix</keyword>
<organism evidence="3 4">
    <name type="scientific">Rhizocola hellebori</name>
    <dbReference type="NCBI Taxonomy" id="1392758"/>
    <lineage>
        <taxon>Bacteria</taxon>
        <taxon>Bacillati</taxon>
        <taxon>Actinomycetota</taxon>
        <taxon>Actinomycetes</taxon>
        <taxon>Micromonosporales</taxon>
        <taxon>Micromonosporaceae</taxon>
        <taxon>Rhizocola</taxon>
    </lineage>
</organism>
<keyword evidence="2" id="KW-0472">Membrane</keyword>
<evidence type="ECO:0000256" key="1">
    <source>
        <dbReference type="SAM" id="MobiDB-lite"/>
    </source>
</evidence>
<name>A0A8J3QIM5_9ACTN</name>
<dbReference type="Proteomes" id="UP000612899">
    <property type="component" value="Unassembled WGS sequence"/>
</dbReference>
<proteinExistence type="predicted"/>
<protein>
    <submittedName>
        <fullName evidence="3">Uncharacterized protein</fullName>
    </submittedName>
</protein>
<feature type="transmembrane region" description="Helical" evidence="2">
    <location>
        <begin position="21"/>
        <end position="44"/>
    </location>
</feature>
<accession>A0A8J3QIM5</accession>
<feature type="region of interest" description="Disordered" evidence="1">
    <location>
        <begin position="53"/>
        <end position="76"/>
    </location>
</feature>
<evidence type="ECO:0000256" key="2">
    <source>
        <dbReference type="SAM" id="Phobius"/>
    </source>
</evidence>
<feature type="compositionally biased region" description="Low complexity" evidence="1">
    <location>
        <begin position="57"/>
        <end position="76"/>
    </location>
</feature>
<dbReference type="RefSeq" id="WP_203914101.1">
    <property type="nucleotide sequence ID" value="NZ_BONY01000093.1"/>
</dbReference>
<keyword evidence="2" id="KW-0812">Transmembrane</keyword>